<keyword evidence="4" id="KW-0964">Secreted</keyword>
<evidence type="ECO:0000256" key="2">
    <source>
        <dbReference type="ARBA" id="ARBA00005683"/>
    </source>
</evidence>
<organism evidence="10">
    <name type="scientific">Hydractinia echinata</name>
    <name type="common">Snail fur</name>
    <name type="synonym">Hermit crab hydroid</name>
    <dbReference type="NCBI Taxonomy" id="3283270"/>
    <lineage>
        <taxon>Eukaryota</taxon>
        <taxon>Metazoa</taxon>
        <taxon>Cnidaria</taxon>
        <taxon>Anthozoa</taxon>
        <taxon>Octocorallia</taxon>
        <taxon>Malacalcyonacea</taxon>
        <taxon>Cladiellidae</taxon>
        <taxon>Klyxum</taxon>
    </lineage>
</organism>
<evidence type="ECO:0000256" key="5">
    <source>
        <dbReference type="ARBA" id="ARBA00022530"/>
    </source>
</evidence>
<dbReference type="GO" id="GO:0030182">
    <property type="term" value="P:neuron differentiation"/>
    <property type="evidence" value="ECO:0007669"/>
    <property type="project" value="TreeGrafter"/>
</dbReference>
<evidence type="ECO:0000256" key="6">
    <source>
        <dbReference type="ARBA" id="ARBA00022687"/>
    </source>
</evidence>
<dbReference type="PANTHER" id="PTHR12027">
    <property type="entry name" value="WNT RELATED"/>
    <property type="match status" value="1"/>
</dbReference>
<evidence type="ECO:0000256" key="9">
    <source>
        <dbReference type="SAM" id="SignalP"/>
    </source>
</evidence>
<evidence type="ECO:0000256" key="3">
    <source>
        <dbReference type="ARBA" id="ARBA00022473"/>
    </source>
</evidence>
<sequence>MAQYYTKFFLIMACCMHVFAIKWLNEPLRDVKKWSRPACTSENFHLNAKQRGICRHQTNYMDSVSSGAADTISSCRTLFQEDSWNCYNILKAPHFDYNINNATKESAFVHALSAAALAYHVATDCASGKIANCRCSTRYQGGVTTLPNVPGKVILYSRACPHVYEKGIHFARKFLSPGEKKFKKVAKKSPYRAGQLKIAEHNREVGYKVFRTEKYKYIKCGCRGNTGSCPIKTCYQSIDYFPVMAKEIRKRYEEASRVAIDKKTGALTPTNGIDEIVPEQELIYSDNSLKKCSTKKARTDMRYRRCSLDPNAKDYCKKMCCDGKHKATEIVVAVQCSCKFVYCCRVDCQWCNHKKMVQICI</sequence>
<evidence type="ECO:0000256" key="7">
    <source>
        <dbReference type="ARBA" id="ARBA00023157"/>
    </source>
</evidence>
<evidence type="ECO:0000256" key="1">
    <source>
        <dbReference type="ARBA" id="ARBA00004498"/>
    </source>
</evidence>
<feature type="chain" id="PRO_5002026337" description="Protein Wnt" evidence="9">
    <location>
        <begin position="21"/>
        <end position="361"/>
    </location>
</feature>
<reference evidence="10" key="1">
    <citation type="submission" date="2013-11" db="EMBL/GenBank/DDBJ databases">
        <title>Lineage-specific ramification of hydrozoan Wnt ligands.</title>
        <authorList>
            <person name="Hensel K."/>
            <person name="Schnitzler C."/>
            <person name="Baxevanis A."/>
            <person name="Buss L."/>
            <person name="Nicotra M."/>
            <person name="Cartwright P."/>
            <person name="Plickert G."/>
            <person name="Schiffer P."/>
            <person name="Sanders S."/>
            <person name="Frank U."/>
        </authorList>
    </citation>
    <scope>NUCLEOTIDE SEQUENCE</scope>
</reference>
<keyword evidence="5" id="KW-0272">Extracellular matrix</keyword>
<keyword evidence="7" id="KW-1015">Disulfide bond</keyword>
<dbReference type="EMBL" id="KF914656">
    <property type="protein sequence ID" value="AIU99845.1"/>
    <property type="molecule type" value="mRNA"/>
</dbReference>
<keyword evidence="9" id="KW-0732">Signal</keyword>
<protein>
    <recommendedName>
        <fullName evidence="8">Protein Wnt</fullName>
    </recommendedName>
</protein>
<accession>A0A0A7DNT3</accession>
<dbReference type="SMART" id="SM00097">
    <property type="entry name" value="WNT1"/>
    <property type="match status" value="1"/>
</dbReference>
<evidence type="ECO:0000313" key="10">
    <source>
        <dbReference type="EMBL" id="AIU99845.1"/>
    </source>
</evidence>
<evidence type="ECO:0000256" key="4">
    <source>
        <dbReference type="ARBA" id="ARBA00022525"/>
    </source>
</evidence>
<comment type="similarity">
    <text evidence="2 8">Belongs to the Wnt family.</text>
</comment>
<name>A0A0A7DNT3_HYDEC</name>
<keyword evidence="3 8" id="KW-0217">Developmental protein</keyword>
<dbReference type="InterPro" id="IPR043158">
    <property type="entry name" value="Wnt_C"/>
</dbReference>
<comment type="function">
    <text evidence="8">Ligand for members of the frizzled family of seven transmembrane receptors.</text>
</comment>
<dbReference type="GO" id="GO:0060070">
    <property type="term" value="P:canonical Wnt signaling pathway"/>
    <property type="evidence" value="ECO:0007669"/>
    <property type="project" value="TreeGrafter"/>
</dbReference>
<dbReference type="GO" id="GO:0045165">
    <property type="term" value="P:cell fate commitment"/>
    <property type="evidence" value="ECO:0007669"/>
    <property type="project" value="TreeGrafter"/>
</dbReference>
<dbReference type="GO" id="GO:0005615">
    <property type="term" value="C:extracellular space"/>
    <property type="evidence" value="ECO:0007669"/>
    <property type="project" value="TreeGrafter"/>
</dbReference>
<dbReference type="InterPro" id="IPR005817">
    <property type="entry name" value="Wnt"/>
</dbReference>
<evidence type="ECO:0000256" key="8">
    <source>
        <dbReference type="RuleBase" id="RU003500"/>
    </source>
</evidence>
<dbReference type="GO" id="GO:0005109">
    <property type="term" value="F:frizzled binding"/>
    <property type="evidence" value="ECO:0007669"/>
    <property type="project" value="TreeGrafter"/>
</dbReference>
<keyword evidence="6 8" id="KW-0879">Wnt signaling pathway</keyword>
<dbReference type="PRINTS" id="PR01349">
    <property type="entry name" value="WNTPROTEIN"/>
</dbReference>
<dbReference type="AlphaFoldDB" id="A0A0A7DNT3"/>
<dbReference type="GO" id="GO:0005125">
    <property type="term" value="F:cytokine activity"/>
    <property type="evidence" value="ECO:0007669"/>
    <property type="project" value="TreeGrafter"/>
</dbReference>
<dbReference type="Pfam" id="PF00110">
    <property type="entry name" value="wnt"/>
    <property type="match status" value="1"/>
</dbReference>
<dbReference type="Gene3D" id="3.30.2460.20">
    <property type="match status" value="1"/>
</dbReference>
<gene>
    <name evidence="10" type="primary">Wnt11A</name>
</gene>
<proteinExistence type="evidence at transcript level"/>
<comment type="subcellular location">
    <subcellularLocation>
        <location evidence="1 8">Secreted</location>
        <location evidence="1 8">Extracellular space</location>
        <location evidence="1 8">Extracellular matrix</location>
    </subcellularLocation>
</comment>
<feature type="signal peptide" evidence="9">
    <location>
        <begin position="1"/>
        <end position="20"/>
    </location>
</feature>